<feature type="signal peptide" evidence="1">
    <location>
        <begin position="1"/>
        <end position="26"/>
    </location>
</feature>
<dbReference type="AlphaFoldDB" id="A0A1D7YFQ8"/>
<reference evidence="3" key="1">
    <citation type="submission" date="2016-09" db="EMBL/GenBank/DDBJ databases">
        <title>Streptomyces puniciscabiei strain:TW1S1 Genome sequencing and assembly.</title>
        <authorList>
            <person name="Kim M.-K."/>
            <person name="Kim S.B."/>
        </authorList>
    </citation>
    <scope>NUCLEOTIDE SEQUENCE [LARGE SCALE GENOMIC DNA]</scope>
    <source>
        <strain evidence="3">TW1S1</strain>
    </source>
</reference>
<dbReference type="KEGG" id="spun:BFF78_28425"/>
<dbReference type="InterPro" id="IPR019719">
    <property type="entry name" value="DUF2599"/>
</dbReference>
<evidence type="ECO:0000313" key="3">
    <source>
        <dbReference type="Proteomes" id="UP000094960"/>
    </source>
</evidence>
<protein>
    <recommendedName>
        <fullName evidence="4">DUF2599 domain-containing protein</fullName>
    </recommendedName>
</protein>
<keyword evidence="1" id="KW-0732">Signal</keyword>
<organism evidence="2 3">
    <name type="scientific">Streptomyces fodineus</name>
    <dbReference type="NCBI Taxonomy" id="1904616"/>
    <lineage>
        <taxon>Bacteria</taxon>
        <taxon>Bacillati</taxon>
        <taxon>Actinomycetota</taxon>
        <taxon>Actinomycetes</taxon>
        <taxon>Kitasatosporales</taxon>
        <taxon>Streptomycetaceae</taxon>
        <taxon>Streptomyces</taxon>
    </lineage>
</organism>
<dbReference type="EMBL" id="CP017248">
    <property type="protein sequence ID" value="AOR34453.1"/>
    <property type="molecule type" value="Genomic_DNA"/>
</dbReference>
<keyword evidence="3" id="KW-1185">Reference proteome</keyword>
<evidence type="ECO:0008006" key="4">
    <source>
        <dbReference type="Google" id="ProtNLM"/>
    </source>
</evidence>
<accession>A0A1D7YFQ8</accession>
<dbReference type="RefSeq" id="WP_069781002.1">
    <property type="nucleotide sequence ID" value="NZ_CP017248.1"/>
</dbReference>
<sequence length="341" mass="35858">MRVKTLSRPVAVAVALVMYAGGTALADGTPTDPPAAADTIAQQVNNVAPPADVVPPAEGKDGGTLTASGSDIKVTAPADNSGAVQVAPADSPGDTIGIGLPGSGSGDAAVASDGTITYQNAAPATDLAVQPLDQSVRLETVVRDGTAPTRYTYPVSLPAGASMAVQDDGSVLISGTDGTSLGAFAAPWAKDANGKDIPTRYEVQGDSLVQVIDHTTTADIAYPVVADPWLWRDLIHSASWTYHSGYGWTLKVQPTDWQRFWNGYAPAQAGWNELYAKYRNHGLNTNLGSMKNQYLCHVLIVSWYSPNKATWDLDEWRPDVGLTDTINHKCNPGPGGFPGEW</sequence>
<dbReference type="Pfam" id="PF10783">
    <property type="entry name" value="DUF2599"/>
    <property type="match status" value="1"/>
</dbReference>
<evidence type="ECO:0000256" key="1">
    <source>
        <dbReference type="SAM" id="SignalP"/>
    </source>
</evidence>
<proteinExistence type="predicted"/>
<evidence type="ECO:0000313" key="2">
    <source>
        <dbReference type="EMBL" id="AOR34453.1"/>
    </source>
</evidence>
<feature type="chain" id="PRO_5009102908" description="DUF2599 domain-containing protein" evidence="1">
    <location>
        <begin position="27"/>
        <end position="341"/>
    </location>
</feature>
<name>A0A1D7YFQ8_9ACTN</name>
<dbReference type="Proteomes" id="UP000094960">
    <property type="component" value="Chromosome"/>
</dbReference>
<gene>
    <name evidence="2" type="ORF">BFF78_28425</name>
</gene>